<reference evidence="1 2" key="1">
    <citation type="submission" date="2019-10" db="EMBL/GenBank/DDBJ databases">
        <title>Isolation and characterisation of a new family of globally distributed lytic roseophage, the Naomivirus.</title>
        <authorList>
            <person name="Rihtman B."/>
            <person name="Puxty R.J."/>
            <person name="Hapeshi A."/>
            <person name="Zhan Y."/>
            <person name="Michinevski S."/>
            <person name="Waterfield N.R."/>
            <person name="Chen F."/>
            <person name="Millard A.D."/>
            <person name="Scanlan D.J."/>
            <person name="Chen Y."/>
        </authorList>
    </citation>
    <scope>NUCLEOTIDE SEQUENCE [LARGE SCALE GENOMIC DNA]</scope>
</reference>
<evidence type="ECO:0000313" key="1">
    <source>
        <dbReference type="EMBL" id="QGH74605.1"/>
    </source>
</evidence>
<gene>
    <name evidence="1" type="ORF">DSS3VP1_00037</name>
</gene>
<organism evidence="1 2">
    <name type="scientific">Bacteriophage DSS3_VP1</name>
    <dbReference type="NCBI Taxonomy" id="2664196"/>
    <lineage>
        <taxon>Viruses</taxon>
        <taxon>Duplodnaviria</taxon>
        <taxon>Heunggongvirae</taxon>
        <taxon>Uroviricota</taxon>
        <taxon>Caudoviricetes</taxon>
        <taxon>Naomviridae</taxon>
        <taxon>Noahvirus</taxon>
        <taxon>Noahvirus arc</taxon>
    </lineage>
</organism>
<dbReference type="EMBL" id="MN602266">
    <property type="protein sequence ID" value="QGH74605.1"/>
    <property type="molecule type" value="Genomic_DNA"/>
</dbReference>
<sequence length="116" mass="13115">MMLGIPVYQIVDEMPYSELQGWFKYLKVRPYGWREDYRAWSIMSSVSMNGGKQKPEEVFDSLKAVFNHQRSKKLKLAEGAVPQGVFLQKILTAKGGDGHDFAKVMSDAIGGEKKDV</sequence>
<proteinExistence type="predicted"/>
<keyword evidence="2" id="KW-1185">Reference proteome</keyword>
<dbReference type="Proteomes" id="UP000594402">
    <property type="component" value="Segment"/>
</dbReference>
<evidence type="ECO:0000313" key="2">
    <source>
        <dbReference type="Proteomes" id="UP000594402"/>
    </source>
</evidence>
<name>A0A7S5FY28_9CAUD</name>
<protein>
    <submittedName>
        <fullName evidence="1">Uncharacterized protein</fullName>
    </submittedName>
</protein>
<accession>A0A7S5FY28</accession>